<name>A0A0A5GNW8_9BACI</name>
<dbReference type="OrthoDB" id="9811390at2"/>
<organism evidence="1 2">
    <name type="scientific">Pontibacillus halophilus JSM 076056 = DSM 19796</name>
    <dbReference type="NCBI Taxonomy" id="1385510"/>
    <lineage>
        <taxon>Bacteria</taxon>
        <taxon>Bacillati</taxon>
        <taxon>Bacillota</taxon>
        <taxon>Bacilli</taxon>
        <taxon>Bacillales</taxon>
        <taxon>Bacillaceae</taxon>
        <taxon>Pontibacillus</taxon>
    </lineage>
</organism>
<dbReference type="EMBL" id="AVPE01000001">
    <property type="protein sequence ID" value="KGX93669.1"/>
    <property type="molecule type" value="Genomic_DNA"/>
</dbReference>
<dbReference type="InterPro" id="IPR007169">
    <property type="entry name" value="RemA-like"/>
</dbReference>
<gene>
    <name evidence="1" type="ORF">N781_00165</name>
</gene>
<protein>
    <recommendedName>
        <fullName evidence="3">DUF370 domain-containing protein</fullName>
    </recommendedName>
</protein>
<dbReference type="eggNOG" id="ENOG5032Y6E">
    <property type="taxonomic scope" value="Bacteria"/>
</dbReference>
<dbReference type="Pfam" id="PF04025">
    <property type="entry name" value="RemA-like"/>
    <property type="match status" value="1"/>
</dbReference>
<dbReference type="RefSeq" id="WP_026799239.1">
    <property type="nucleotide sequence ID" value="NZ_AULI01000001.1"/>
</dbReference>
<sequence length="94" mass="10841">MFIHIGEDHVIESKDVIAIVDSDLMDSSQIVEEMITNQTRNERVFDSPQADTKSIVITKQFIYFSPLSVYTLKKRANMTSALKNMDDYSEEFTE</sequence>
<dbReference type="AlphaFoldDB" id="A0A0A5GNW8"/>
<reference evidence="1 2" key="1">
    <citation type="submission" date="2013-08" db="EMBL/GenBank/DDBJ databases">
        <authorList>
            <person name="Huang J."/>
            <person name="Wang G."/>
        </authorList>
    </citation>
    <scope>NUCLEOTIDE SEQUENCE [LARGE SCALE GENOMIC DNA]</scope>
    <source>
        <strain evidence="1 2">JSM 076056</strain>
    </source>
</reference>
<evidence type="ECO:0000313" key="1">
    <source>
        <dbReference type="EMBL" id="KGX93669.1"/>
    </source>
</evidence>
<dbReference type="STRING" id="1385510.GCA_000425205_00447"/>
<keyword evidence="2" id="KW-1185">Reference proteome</keyword>
<comment type="caution">
    <text evidence="1">The sequence shown here is derived from an EMBL/GenBank/DDBJ whole genome shotgun (WGS) entry which is preliminary data.</text>
</comment>
<evidence type="ECO:0000313" key="2">
    <source>
        <dbReference type="Proteomes" id="UP000030528"/>
    </source>
</evidence>
<dbReference type="Proteomes" id="UP000030528">
    <property type="component" value="Unassembled WGS sequence"/>
</dbReference>
<dbReference type="NCBIfam" id="NF046065">
    <property type="entry name" value="MtxRegRemB"/>
    <property type="match status" value="1"/>
</dbReference>
<evidence type="ECO:0008006" key="3">
    <source>
        <dbReference type="Google" id="ProtNLM"/>
    </source>
</evidence>
<proteinExistence type="predicted"/>
<accession>A0A0A5GNW8</accession>